<reference evidence="3 4" key="1">
    <citation type="submission" date="2023-01" db="EMBL/GenBank/DDBJ databases">
        <title>Analysis of 21 Apiospora genomes using comparative genomics revels a genus with tremendous synthesis potential of carbohydrate active enzymes and secondary metabolites.</title>
        <authorList>
            <person name="Sorensen T."/>
        </authorList>
    </citation>
    <scope>NUCLEOTIDE SEQUENCE [LARGE SCALE GENOMIC DNA]</scope>
    <source>
        <strain evidence="3 4">CBS 20057</strain>
    </source>
</reference>
<feature type="coiled-coil region" evidence="1">
    <location>
        <begin position="12"/>
        <end position="39"/>
    </location>
</feature>
<gene>
    <name evidence="3" type="ORF">PG991_014327</name>
</gene>
<accession>A0ABR1R8H9</accession>
<keyword evidence="1" id="KW-0175">Coiled coil</keyword>
<name>A0ABR1R8H9_9PEZI</name>
<comment type="caution">
    <text evidence="3">The sequence shown here is derived from an EMBL/GenBank/DDBJ whole genome shotgun (WGS) entry which is preliminary data.</text>
</comment>
<feature type="region of interest" description="Disordered" evidence="2">
    <location>
        <begin position="54"/>
        <end position="86"/>
    </location>
</feature>
<dbReference type="EMBL" id="JAQQWI010000018">
    <property type="protein sequence ID" value="KAK8002105.1"/>
    <property type="molecule type" value="Genomic_DNA"/>
</dbReference>
<evidence type="ECO:0000313" key="3">
    <source>
        <dbReference type="EMBL" id="KAK8002105.1"/>
    </source>
</evidence>
<sequence length="86" mass="9719">MVEHDPRQVRLLQSLQKTLAQIEMEANRVMNEIAVLESELRNDSEWIVVSRDLSENGSSLEPVAKKQYRDADDGDNEVESVPAASH</sequence>
<dbReference type="Proteomes" id="UP001396898">
    <property type="component" value="Unassembled WGS sequence"/>
</dbReference>
<evidence type="ECO:0000256" key="2">
    <source>
        <dbReference type="SAM" id="MobiDB-lite"/>
    </source>
</evidence>
<keyword evidence="4" id="KW-1185">Reference proteome</keyword>
<protein>
    <submittedName>
        <fullName evidence="3">Uncharacterized protein</fullName>
    </submittedName>
</protein>
<evidence type="ECO:0000313" key="4">
    <source>
        <dbReference type="Proteomes" id="UP001396898"/>
    </source>
</evidence>
<organism evidence="3 4">
    <name type="scientific">Apiospora marii</name>
    <dbReference type="NCBI Taxonomy" id="335849"/>
    <lineage>
        <taxon>Eukaryota</taxon>
        <taxon>Fungi</taxon>
        <taxon>Dikarya</taxon>
        <taxon>Ascomycota</taxon>
        <taxon>Pezizomycotina</taxon>
        <taxon>Sordariomycetes</taxon>
        <taxon>Xylariomycetidae</taxon>
        <taxon>Amphisphaeriales</taxon>
        <taxon>Apiosporaceae</taxon>
        <taxon>Apiospora</taxon>
    </lineage>
</organism>
<proteinExistence type="predicted"/>
<evidence type="ECO:0000256" key="1">
    <source>
        <dbReference type="SAM" id="Coils"/>
    </source>
</evidence>